<dbReference type="AlphaFoldDB" id="A0A0C2Y3F7"/>
<protein>
    <recommendedName>
        <fullName evidence="2">Thioredoxin domain-containing protein</fullName>
    </recommendedName>
</protein>
<reference evidence="3 4" key="1">
    <citation type="submission" date="2014-04" db="EMBL/GenBank/DDBJ databases">
        <authorList>
            <consortium name="DOE Joint Genome Institute"/>
            <person name="Kuo A."/>
            <person name="Gay G."/>
            <person name="Dore J."/>
            <person name="Kohler A."/>
            <person name="Nagy L.G."/>
            <person name="Floudas D."/>
            <person name="Copeland A."/>
            <person name="Barry K.W."/>
            <person name="Cichocki N."/>
            <person name="Veneault-Fourrey C."/>
            <person name="LaButti K."/>
            <person name="Lindquist E.A."/>
            <person name="Lipzen A."/>
            <person name="Lundell T."/>
            <person name="Morin E."/>
            <person name="Murat C."/>
            <person name="Sun H."/>
            <person name="Tunlid A."/>
            <person name="Henrissat B."/>
            <person name="Grigoriev I.V."/>
            <person name="Hibbett D.S."/>
            <person name="Martin F."/>
            <person name="Nordberg H.P."/>
            <person name="Cantor M.N."/>
            <person name="Hua S.X."/>
        </authorList>
    </citation>
    <scope>NUCLEOTIDE SEQUENCE [LARGE SCALE GENOMIC DNA]</scope>
    <source>
        <strain evidence="4">h7</strain>
    </source>
</reference>
<evidence type="ECO:0000259" key="2">
    <source>
        <dbReference type="Pfam" id="PF00085"/>
    </source>
</evidence>
<feature type="domain" description="Thioredoxin" evidence="2">
    <location>
        <begin position="36"/>
        <end position="96"/>
    </location>
</feature>
<dbReference type="InterPro" id="IPR013766">
    <property type="entry name" value="Thioredoxin_domain"/>
</dbReference>
<sequence>MPSQYVEGVYLFKQVIASNRPSIICLGFDPSVNPTKWCYGCDRLLPHFESMSNHPGFRGIDFYRVDCDESPDIWKFCGPDVYPPAFIIFQNSQFIAQGPAETLRDLQTLIAPYYSGPGVFPFPNPNNASRDGLDPDARPRPGR</sequence>
<proteinExistence type="predicted"/>
<accession>A0A0C2Y3F7</accession>
<dbReference type="Pfam" id="PF00085">
    <property type="entry name" value="Thioredoxin"/>
    <property type="match status" value="1"/>
</dbReference>
<dbReference type="Gene3D" id="3.40.30.10">
    <property type="entry name" value="Glutaredoxin"/>
    <property type="match status" value="1"/>
</dbReference>
<organism evidence="3 4">
    <name type="scientific">Hebeloma cylindrosporum</name>
    <dbReference type="NCBI Taxonomy" id="76867"/>
    <lineage>
        <taxon>Eukaryota</taxon>
        <taxon>Fungi</taxon>
        <taxon>Dikarya</taxon>
        <taxon>Basidiomycota</taxon>
        <taxon>Agaricomycotina</taxon>
        <taxon>Agaricomycetes</taxon>
        <taxon>Agaricomycetidae</taxon>
        <taxon>Agaricales</taxon>
        <taxon>Agaricineae</taxon>
        <taxon>Hymenogastraceae</taxon>
        <taxon>Hebeloma</taxon>
    </lineage>
</organism>
<name>A0A0C2Y3F7_HEBCY</name>
<dbReference type="Proteomes" id="UP000053424">
    <property type="component" value="Unassembled WGS sequence"/>
</dbReference>
<dbReference type="EMBL" id="KN831817">
    <property type="protein sequence ID" value="KIM35592.1"/>
    <property type="molecule type" value="Genomic_DNA"/>
</dbReference>
<gene>
    <name evidence="3" type="ORF">M413DRAFT_449640</name>
</gene>
<evidence type="ECO:0000256" key="1">
    <source>
        <dbReference type="SAM" id="MobiDB-lite"/>
    </source>
</evidence>
<evidence type="ECO:0000313" key="4">
    <source>
        <dbReference type="Proteomes" id="UP000053424"/>
    </source>
</evidence>
<dbReference type="OrthoDB" id="2121326at2759"/>
<dbReference type="CDD" id="cd02947">
    <property type="entry name" value="TRX_family"/>
    <property type="match status" value="1"/>
</dbReference>
<feature type="region of interest" description="Disordered" evidence="1">
    <location>
        <begin position="122"/>
        <end position="143"/>
    </location>
</feature>
<keyword evidence="4" id="KW-1185">Reference proteome</keyword>
<dbReference type="SUPFAM" id="SSF52833">
    <property type="entry name" value="Thioredoxin-like"/>
    <property type="match status" value="1"/>
</dbReference>
<evidence type="ECO:0000313" key="3">
    <source>
        <dbReference type="EMBL" id="KIM35592.1"/>
    </source>
</evidence>
<feature type="compositionally biased region" description="Basic and acidic residues" evidence="1">
    <location>
        <begin position="131"/>
        <end position="143"/>
    </location>
</feature>
<dbReference type="InterPro" id="IPR036249">
    <property type="entry name" value="Thioredoxin-like_sf"/>
</dbReference>
<reference evidence="4" key="2">
    <citation type="submission" date="2015-01" db="EMBL/GenBank/DDBJ databases">
        <title>Evolutionary Origins and Diversification of the Mycorrhizal Mutualists.</title>
        <authorList>
            <consortium name="DOE Joint Genome Institute"/>
            <consortium name="Mycorrhizal Genomics Consortium"/>
            <person name="Kohler A."/>
            <person name="Kuo A."/>
            <person name="Nagy L.G."/>
            <person name="Floudas D."/>
            <person name="Copeland A."/>
            <person name="Barry K.W."/>
            <person name="Cichocki N."/>
            <person name="Veneault-Fourrey C."/>
            <person name="LaButti K."/>
            <person name="Lindquist E.A."/>
            <person name="Lipzen A."/>
            <person name="Lundell T."/>
            <person name="Morin E."/>
            <person name="Murat C."/>
            <person name="Riley R."/>
            <person name="Ohm R."/>
            <person name="Sun H."/>
            <person name="Tunlid A."/>
            <person name="Henrissat B."/>
            <person name="Grigoriev I.V."/>
            <person name="Hibbett D.S."/>
            <person name="Martin F."/>
        </authorList>
    </citation>
    <scope>NUCLEOTIDE SEQUENCE [LARGE SCALE GENOMIC DNA]</scope>
    <source>
        <strain evidence="4">h7</strain>
    </source>
</reference>
<dbReference type="HOGENOM" id="CLU_1806402_0_0_1"/>